<dbReference type="RefSeq" id="WP_130768376.1">
    <property type="nucleotide sequence ID" value="NZ_AP024684.1"/>
</dbReference>
<protein>
    <submittedName>
        <fullName evidence="1">Uncharacterized protein</fullName>
    </submittedName>
</protein>
<reference evidence="1 2" key="1">
    <citation type="submission" date="2021-05" db="EMBL/GenBank/DDBJ databases">
        <title>Complete Genome Sequence of Stenotrophomonas pavanii strain Y.</title>
        <authorList>
            <person name="Dohra H."/>
            <person name="Mohad Din A.R.J."/>
            <person name="Suzuki K."/>
            <person name="Fatma A."/>
            <person name="Honjyo M."/>
            <person name="Nishimura T."/>
            <person name="Moriuch R."/>
            <person name="Masuda K."/>
            <person name="Minoura A."/>
            <person name="Tashiro Y."/>
            <person name="Futamata H."/>
        </authorList>
    </citation>
    <scope>NUCLEOTIDE SEQUENCE [LARGE SCALE GENOMIC DNA]</scope>
    <source>
        <strain evidence="2">Y</strain>
    </source>
</reference>
<dbReference type="Proteomes" id="UP000825066">
    <property type="component" value="Chromosome"/>
</dbReference>
<proteinExistence type="predicted"/>
<dbReference type="EMBL" id="AP024684">
    <property type="protein sequence ID" value="BCX42134.1"/>
    <property type="molecule type" value="Genomic_DNA"/>
</dbReference>
<organism evidence="1 2">
    <name type="scientific">Stenotrophomonas pavanii</name>
    <dbReference type="NCBI Taxonomy" id="487698"/>
    <lineage>
        <taxon>Bacteria</taxon>
        <taxon>Pseudomonadati</taxon>
        <taxon>Pseudomonadota</taxon>
        <taxon>Gammaproteobacteria</taxon>
        <taxon>Lysobacterales</taxon>
        <taxon>Lysobacteraceae</taxon>
        <taxon>Stenotrophomonas</taxon>
    </lineage>
</organism>
<name>A0ABM7QXN6_9GAMM</name>
<gene>
    <name evidence="1" type="ORF">STNY_R02820</name>
</gene>
<accession>A0ABM7QXN6</accession>
<keyword evidence="2" id="KW-1185">Reference proteome</keyword>
<sequence>MIGFATSVHTQLGNVEPLHAPLFSDSAPSWRHYAGDTGDGGTVLVAGTHGWRIYDDDGNIVEEGYRETSATDCNLTEW</sequence>
<evidence type="ECO:0000313" key="2">
    <source>
        <dbReference type="Proteomes" id="UP000825066"/>
    </source>
</evidence>
<evidence type="ECO:0000313" key="1">
    <source>
        <dbReference type="EMBL" id="BCX42134.1"/>
    </source>
</evidence>